<dbReference type="GO" id="GO:0005886">
    <property type="term" value="C:plasma membrane"/>
    <property type="evidence" value="ECO:0007669"/>
    <property type="project" value="TreeGrafter"/>
</dbReference>
<dbReference type="RefSeq" id="WP_163459064.1">
    <property type="nucleotide sequence ID" value="NZ_JAAGOH010000026.1"/>
</dbReference>
<name>A0A7C9PK43_9BURK</name>
<dbReference type="Pfam" id="PF00672">
    <property type="entry name" value="HAMP"/>
    <property type="match status" value="1"/>
</dbReference>
<dbReference type="FunFam" id="1.10.287.950:FF:000001">
    <property type="entry name" value="Methyl-accepting chemotaxis sensory transducer"/>
    <property type="match status" value="1"/>
</dbReference>
<comment type="caution">
    <text evidence="8">The sequence shown here is derived from an EMBL/GenBank/DDBJ whole genome shotgun (WGS) entry which is preliminary data.</text>
</comment>
<keyword evidence="2" id="KW-0488">Methylation</keyword>
<organism evidence="8 9">
    <name type="scientific">Ideonella livida</name>
    <dbReference type="NCBI Taxonomy" id="2707176"/>
    <lineage>
        <taxon>Bacteria</taxon>
        <taxon>Pseudomonadati</taxon>
        <taxon>Pseudomonadota</taxon>
        <taxon>Betaproteobacteria</taxon>
        <taxon>Burkholderiales</taxon>
        <taxon>Sphaerotilaceae</taxon>
        <taxon>Ideonella</taxon>
    </lineage>
</organism>
<dbReference type="SUPFAM" id="SSF58104">
    <property type="entry name" value="Methyl-accepting chemotaxis protein (MCP) signaling domain"/>
    <property type="match status" value="1"/>
</dbReference>
<evidence type="ECO:0000259" key="7">
    <source>
        <dbReference type="PROSITE" id="PS50885"/>
    </source>
</evidence>
<keyword evidence="5" id="KW-0812">Transmembrane</keyword>
<dbReference type="CDD" id="cd06225">
    <property type="entry name" value="HAMP"/>
    <property type="match status" value="1"/>
</dbReference>
<evidence type="ECO:0000256" key="1">
    <source>
        <dbReference type="ARBA" id="ARBA00004370"/>
    </source>
</evidence>
<dbReference type="Proteomes" id="UP000484255">
    <property type="component" value="Unassembled WGS sequence"/>
</dbReference>
<evidence type="ECO:0000256" key="5">
    <source>
        <dbReference type="SAM" id="Phobius"/>
    </source>
</evidence>
<dbReference type="InterPro" id="IPR004089">
    <property type="entry name" value="MCPsignal_dom"/>
</dbReference>
<dbReference type="Pfam" id="PF00015">
    <property type="entry name" value="MCPsignal"/>
    <property type="match status" value="1"/>
</dbReference>
<dbReference type="EMBL" id="JAAGOH010000026">
    <property type="protein sequence ID" value="NDY93012.1"/>
    <property type="molecule type" value="Genomic_DNA"/>
</dbReference>
<dbReference type="PANTHER" id="PTHR43531">
    <property type="entry name" value="PROTEIN ICFG"/>
    <property type="match status" value="1"/>
</dbReference>
<gene>
    <name evidence="8" type="ORF">G3A44_17605</name>
</gene>
<dbReference type="InterPro" id="IPR003660">
    <property type="entry name" value="HAMP_dom"/>
</dbReference>
<feature type="domain" description="Methyl-accepting transducer" evidence="6">
    <location>
        <begin position="271"/>
        <end position="500"/>
    </location>
</feature>
<dbReference type="GO" id="GO:0007165">
    <property type="term" value="P:signal transduction"/>
    <property type="evidence" value="ECO:0007669"/>
    <property type="project" value="UniProtKB-KW"/>
</dbReference>
<dbReference type="PANTHER" id="PTHR43531:SF14">
    <property type="entry name" value="METHYL-ACCEPTING CHEMOTAXIS PROTEIN I-RELATED"/>
    <property type="match status" value="1"/>
</dbReference>
<dbReference type="PROSITE" id="PS50885">
    <property type="entry name" value="HAMP"/>
    <property type="match status" value="1"/>
</dbReference>
<protein>
    <submittedName>
        <fullName evidence="8">HAMP domain-containing protein</fullName>
    </submittedName>
</protein>
<evidence type="ECO:0000313" key="8">
    <source>
        <dbReference type="EMBL" id="NDY93012.1"/>
    </source>
</evidence>
<evidence type="ECO:0000313" key="9">
    <source>
        <dbReference type="Proteomes" id="UP000484255"/>
    </source>
</evidence>
<dbReference type="InterPro" id="IPR051310">
    <property type="entry name" value="MCP_chemotaxis"/>
</dbReference>
<comment type="similarity">
    <text evidence="3">Belongs to the methyl-accepting chemotaxis (MCP) protein family.</text>
</comment>
<proteinExistence type="inferred from homology"/>
<sequence>MFHGVQGWMRRWRIRTRLFWLGGLGGLAVLLGLGLALWLGQGLTVLSQRVFVSKDVVADILPPPLYLVEMRLVVSQVAEGSLPLAQGRTEVARLRQEYEARATFWREHPPHGLETSLLGAQHRAGLAFMDGVAQLLALPEEQALTQLRAGLPELQRQYAEHRAGVDETVRQATAMALADMAAFEQMVAQSRQGSLLAGGLLLAAVLGLAGLLAATVLEPLRRAVRAVQQVAGGDLAAPVDVAGADELTDLGRALQAMQQELATMVQHVQRDAQQVAVASEQIATGNRELKIRTESQAGAVQETAAIMEELHCTLNASADNARQVCSLTQQASAMASRGGEVVGQVVGTMQGIQDASRRVGDILGVIDGIAFQTNILALNAAVEAARAGEAGKGFAVVASEVRMLAGRSAEAAREIKRLMHDSSERVERGGALVEAAGAAMGDIVRAIQQVNERVVQISDASLQQNAGVAQMGVSIDNLNAATQQNAVMVEQAASATMSLHGQADGLVQSVARFRLQGQGEHAD</sequence>
<comment type="subcellular location">
    <subcellularLocation>
        <location evidence="1">Membrane</location>
    </subcellularLocation>
</comment>
<dbReference type="InterPro" id="IPR004090">
    <property type="entry name" value="Chemotax_Me-accpt_rcpt"/>
</dbReference>
<evidence type="ECO:0000256" key="2">
    <source>
        <dbReference type="ARBA" id="ARBA00022481"/>
    </source>
</evidence>
<evidence type="ECO:0000256" key="4">
    <source>
        <dbReference type="PROSITE-ProRule" id="PRU00284"/>
    </source>
</evidence>
<feature type="transmembrane region" description="Helical" evidence="5">
    <location>
        <begin position="195"/>
        <end position="217"/>
    </location>
</feature>
<dbReference type="GO" id="GO:0006935">
    <property type="term" value="P:chemotaxis"/>
    <property type="evidence" value="ECO:0007669"/>
    <property type="project" value="InterPro"/>
</dbReference>
<dbReference type="PROSITE" id="PS50111">
    <property type="entry name" value="CHEMOTAXIS_TRANSDUC_2"/>
    <property type="match status" value="1"/>
</dbReference>
<feature type="domain" description="HAMP" evidence="7">
    <location>
        <begin position="214"/>
        <end position="266"/>
    </location>
</feature>
<dbReference type="SMART" id="SM00304">
    <property type="entry name" value="HAMP"/>
    <property type="match status" value="1"/>
</dbReference>
<evidence type="ECO:0000256" key="3">
    <source>
        <dbReference type="ARBA" id="ARBA00029447"/>
    </source>
</evidence>
<dbReference type="Gene3D" id="1.10.287.950">
    <property type="entry name" value="Methyl-accepting chemotaxis protein"/>
    <property type="match status" value="1"/>
</dbReference>
<dbReference type="PRINTS" id="PR00260">
    <property type="entry name" value="CHEMTRNSDUCR"/>
</dbReference>
<dbReference type="AlphaFoldDB" id="A0A7C9PK43"/>
<evidence type="ECO:0000259" key="6">
    <source>
        <dbReference type="PROSITE" id="PS50111"/>
    </source>
</evidence>
<accession>A0A7C9PK43</accession>
<keyword evidence="4" id="KW-0807">Transducer</keyword>
<dbReference type="SMART" id="SM00283">
    <property type="entry name" value="MA"/>
    <property type="match status" value="1"/>
</dbReference>
<reference evidence="8 9" key="1">
    <citation type="submission" date="2020-02" db="EMBL/GenBank/DDBJ databases">
        <title>Ideonella bacterium strain TBM-1.</title>
        <authorList>
            <person name="Chen W.-M."/>
        </authorList>
    </citation>
    <scope>NUCLEOTIDE SEQUENCE [LARGE SCALE GENOMIC DNA]</scope>
    <source>
        <strain evidence="8 9">TBM-1</strain>
    </source>
</reference>
<dbReference type="GO" id="GO:0004888">
    <property type="term" value="F:transmembrane signaling receptor activity"/>
    <property type="evidence" value="ECO:0007669"/>
    <property type="project" value="InterPro"/>
</dbReference>
<keyword evidence="5" id="KW-1133">Transmembrane helix</keyword>
<keyword evidence="5" id="KW-0472">Membrane</keyword>
<keyword evidence="9" id="KW-1185">Reference proteome</keyword>